<keyword evidence="1" id="KW-0175">Coiled coil</keyword>
<comment type="caution">
    <text evidence="2">The sequence shown here is derived from an EMBL/GenBank/DDBJ whole genome shotgun (WGS) entry which is preliminary data.</text>
</comment>
<dbReference type="AlphaFoldDB" id="A0A699TM21"/>
<feature type="coiled-coil region" evidence="1">
    <location>
        <begin position="95"/>
        <end position="159"/>
    </location>
</feature>
<protein>
    <submittedName>
        <fullName evidence="2">Uncharacterized protein</fullName>
    </submittedName>
</protein>
<reference evidence="2" key="1">
    <citation type="journal article" date="2019" name="Sci. Rep.">
        <title>Draft genome of Tanacetum cinerariifolium, the natural source of mosquito coil.</title>
        <authorList>
            <person name="Yamashiro T."/>
            <person name="Shiraishi A."/>
            <person name="Satake H."/>
            <person name="Nakayama K."/>
        </authorList>
    </citation>
    <scope>NUCLEOTIDE SEQUENCE</scope>
</reference>
<evidence type="ECO:0000313" key="2">
    <source>
        <dbReference type="EMBL" id="GFD10813.1"/>
    </source>
</evidence>
<gene>
    <name evidence="2" type="ORF">Tci_882782</name>
</gene>
<name>A0A699TM21_TANCI</name>
<proteinExistence type="predicted"/>
<accession>A0A699TM21</accession>
<sequence length="187" mass="22037">MSQDIVSTVMNCMYLNVDCMNVGIQRSESCEKYLNLDAEFSKSKQAYKDFLKKYLQLGKHCISLEVSMQLKQEVFQNDESCGYQNAPKILEYFDNNDLKAELKDKERTIYKLKDTIKSLRKNNKKEIVDHDRCDLAIINEELENSVAKLLYENERLCKEINHVKQVLKISLTQPNRHVFFKRNRVTL</sequence>
<evidence type="ECO:0000256" key="1">
    <source>
        <dbReference type="SAM" id="Coils"/>
    </source>
</evidence>
<dbReference type="EMBL" id="BKCJ011254803">
    <property type="protein sequence ID" value="GFD10813.1"/>
    <property type="molecule type" value="Genomic_DNA"/>
</dbReference>
<organism evidence="2">
    <name type="scientific">Tanacetum cinerariifolium</name>
    <name type="common">Dalmatian daisy</name>
    <name type="synonym">Chrysanthemum cinerariifolium</name>
    <dbReference type="NCBI Taxonomy" id="118510"/>
    <lineage>
        <taxon>Eukaryota</taxon>
        <taxon>Viridiplantae</taxon>
        <taxon>Streptophyta</taxon>
        <taxon>Embryophyta</taxon>
        <taxon>Tracheophyta</taxon>
        <taxon>Spermatophyta</taxon>
        <taxon>Magnoliopsida</taxon>
        <taxon>eudicotyledons</taxon>
        <taxon>Gunneridae</taxon>
        <taxon>Pentapetalae</taxon>
        <taxon>asterids</taxon>
        <taxon>campanulids</taxon>
        <taxon>Asterales</taxon>
        <taxon>Asteraceae</taxon>
        <taxon>Asteroideae</taxon>
        <taxon>Anthemideae</taxon>
        <taxon>Anthemidinae</taxon>
        <taxon>Tanacetum</taxon>
    </lineage>
</organism>